<dbReference type="OrthoDB" id="10261637at2759"/>
<dbReference type="Pfam" id="PF00180">
    <property type="entry name" value="Iso_dh"/>
    <property type="match status" value="1"/>
</dbReference>
<evidence type="ECO:0000256" key="2">
    <source>
        <dbReference type="ARBA" id="ARBA00001946"/>
    </source>
</evidence>
<comment type="caution">
    <text evidence="12">The sequence shown here is derived from an EMBL/GenBank/DDBJ whole genome shotgun (WGS) entry which is preliminary data.</text>
</comment>
<dbReference type="AlphaFoldDB" id="A0A3E2H574"/>
<evidence type="ECO:0000256" key="9">
    <source>
        <dbReference type="ARBA" id="ARBA00023211"/>
    </source>
</evidence>
<dbReference type="InterPro" id="IPR024084">
    <property type="entry name" value="IsoPropMal-DH-like_dom"/>
</dbReference>
<dbReference type="STRING" id="5539.A0A3E2H574"/>
<accession>A0A3E2H574</accession>
<name>A0A3E2H574_SCYLI</name>
<keyword evidence="9" id="KW-0464">Manganese</keyword>
<comment type="catalytic activity">
    <reaction evidence="10">
        <text>(R)-malate + NAD(+) = pyruvate + CO2 + NADH</text>
        <dbReference type="Rhea" id="RHEA:18365"/>
        <dbReference type="ChEBI" id="CHEBI:15361"/>
        <dbReference type="ChEBI" id="CHEBI:15588"/>
        <dbReference type="ChEBI" id="CHEBI:16526"/>
        <dbReference type="ChEBI" id="CHEBI:57540"/>
        <dbReference type="ChEBI" id="CHEBI:57945"/>
        <dbReference type="EC" id="1.1.1.83"/>
    </reaction>
</comment>
<dbReference type="SUPFAM" id="SSF53659">
    <property type="entry name" value="Isocitrate/Isopropylmalate dehydrogenase-like"/>
    <property type="match status" value="1"/>
</dbReference>
<dbReference type="GO" id="GO:0046553">
    <property type="term" value="F:D-malate dehydrogenase (decarboxylating) (NAD+) activity"/>
    <property type="evidence" value="ECO:0007669"/>
    <property type="project" value="UniProtKB-EC"/>
</dbReference>
<keyword evidence="6" id="KW-0460">Magnesium</keyword>
<dbReference type="NCBIfam" id="TIGR02089">
    <property type="entry name" value="TTC"/>
    <property type="match status" value="1"/>
</dbReference>
<evidence type="ECO:0000256" key="4">
    <source>
        <dbReference type="ARBA" id="ARBA00013126"/>
    </source>
</evidence>
<dbReference type="PROSITE" id="PS00470">
    <property type="entry name" value="IDH_IMDH"/>
    <property type="match status" value="1"/>
</dbReference>
<keyword evidence="8" id="KW-0520">NAD</keyword>
<dbReference type="EMBL" id="NCSJ02000163">
    <property type="protein sequence ID" value="RFU28441.1"/>
    <property type="molecule type" value="Genomic_DNA"/>
</dbReference>
<proteinExistence type="inferred from homology"/>
<evidence type="ECO:0000256" key="3">
    <source>
        <dbReference type="ARBA" id="ARBA00007769"/>
    </source>
</evidence>
<comment type="cofactor">
    <cofactor evidence="2">
        <name>Mg(2+)</name>
        <dbReference type="ChEBI" id="CHEBI:18420"/>
    </cofactor>
</comment>
<feature type="domain" description="Isopropylmalate dehydrogenase-like" evidence="11">
    <location>
        <begin position="24"/>
        <end position="367"/>
    </location>
</feature>
<dbReference type="PANTHER" id="PTHR43275">
    <property type="entry name" value="D-MALATE DEHYDROGENASE [DECARBOXYLATING]"/>
    <property type="match status" value="1"/>
</dbReference>
<dbReference type="SMART" id="SM01329">
    <property type="entry name" value="Iso_dh"/>
    <property type="match status" value="1"/>
</dbReference>
<feature type="non-terminal residue" evidence="12">
    <location>
        <position position="1"/>
    </location>
</feature>
<keyword evidence="13" id="KW-1185">Reference proteome</keyword>
<dbReference type="EC" id="1.1.1.83" evidence="4"/>
<evidence type="ECO:0000313" key="12">
    <source>
        <dbReference type="EMBL" id="RFU28441.1"/>
    </source>
</evidence>
<dbReference type="GO" id="GO:0000287">
    <property type="term" value="F:magnesium ion binding"/>
    <property type="evidence" value="ECO:0007669"/>
    <property type="project" value="InterPro"/>
</dbReference>
<keyword evidence="5" id="KW-0479">Metal-binding</keyword>
<keyword evidence="7" id="KW-0560">Oxidoreductase</keyword>
<evidence type="ECO:0000256" key="6">
    <source>
        <dbReference type="ARBA" id="ARBA00022842"/>
    </source>
</evidence>
<evidence type="ECO:0000313" key="13">
    <source>
        <dbReference type="Proteomes" id="UP000258309"/>
    </source>
</evidence>
<evidence type="ECO:0000256" key="8">
    <source>
        <dbReference type="ARBA" id="ARBA00023027"/>
    </source>
</evidence>
<dbReference type="GO" id="GO:0051287">
    <property type="term" value="F:NAD binding"/>
    <property type="evidence" value="ECO:0007669"/>
    <property type="project" value="InterPro"/>
</dbReference>
<evidence type="ECO:0000256" key="5">
    <source>
        <dbReference type="ARBA" id="ARBA00022723"/>
    </source>
</evidence>
<evidence type="ECO:0000256" key="1">
    <source>
        <dbReference type="ARBA" id="ARBA00001936"/>
    </source>
</evidence>
<organism evidence="12 13">
    <name type="scientific">Scytalidium lignicola</name>
    <name type="common">Hyphomycete</name>
    <dbReference type="NCBI Taxonomy" id="5539"/>
    <lineage>
        <taxon>Eukaryota</taxon>
        <taxon>Fungi</taxon>
        <taxon>Dikarya</taxon>
        <taxon>Ascomycota</taxon>
        <taxon>Pezizomycotina</taxon>
        <taxon>Leotiomycetes</taxon>
        <taxon>Leotiomycetes incertae sedis</taxon>
        <taxon>Scytalidium</taxon>
    </lineage>
</organism>
<evidence type="ECO:0000256" key="7">
    <source>
        <dbReference type="ARBA" id="ARBA00023002"/>
    </source>
</evidence>
<evidence type="ECO:0000259" key="11">
    <source>
        <dbReference type="SMART" id="SM01329"/>
    </source>
</evidence>
<dbReference type="PANTHER" id="PTHR43275:SF1">
    <property type="entry name" value="D-MALATE DEHYDROGENASE [DECARBOXYLATING]"/>
    <property type="match status" value="1"/>
</dbReference>
<dbReference type="InterPro" id="IPR011829">
    <property type="entry name" value="TTC_DH"/>
</dbReference>
<evidence type="ECO:0000256" key="10">
    <source>
        <dbReference type="ARBA" id="ARBA00049301"/>
    </source>
</evidence>
<dbReference type="OMA" id="MRFAFKL"/>
<sequence length="379" mass="41373">MSQHQVLPSHTANGVSSAGRKSFKIASIPADGIGPEVISAGIKVLQKVASALDTFDIDFTHFEWGSDYYKKNGKYLPEDALAQVKKFDAILFGAVGAPDVPDHISLWGLRLALCQPLQQYANVRPTRVLRGTQSPLRNCKIGDLDWVIIRENSEGEYAGHGGISHAGNPWSVATEVSIFTRHGVERIMRFAFETARSRPRKKLTIVTKSNAQRNGMVFWDDVAASIAKEFPDVEVDKMLVDAMTTRMVLKPESIDTIVATNLHADILSDLAAALAGSIGIAPTSNLDPTRQNPSMFEPIHGSAFDITGKGLANPVATFWTASEMLQWLGQKEAAELLMLAVENVTESGIKTQDLEGTNTTVEVTNAVCNEIDRIMRDKK</sequence>
<protein>
    <recommendedName>
        <fullName evidence="4">D-malate dehydrogenase (decarboxylating)</fullName>
        <ecNumber evidence="4">1.1.1.83</ecNumber>
    </recommendedName>
</protein>
<dbReference type="InterPro" id="IPR019818">
    <property type="entry name" value="IsoCit/isopropylmalate_DH_CS"/>
</dbReference>
<dbReference type="InterPro" id="IPR050501">
    <property type="entry name" value="ICDH/IPMDH"/>
</dbReference>
<feature type="non-terminal residue" evidence="12">
    <location>
        <position position="379"/>
    </location>
</feature>
<comment type="cofactor">
    <cofactor evidence="1">
        <name>Mn(2+)</name>
        <dbReference type="ChEBI" id="CHEBI:29035"/>
    </cofactor>
</comment>
<dbReference type="Gene3D" id="3.40.718.10">
    <property type="entry name" value="Isopropylmalate Dehydrogenase"/>
    <property type="match status" value="1"/>
</dbReference>
<gene>
    <name evidence="12" type="ORF">B7463_g7876</name>
</gene>
<dbReference type="Proteomes" id="UP000258309">
    <property type="component" value="Unassembled WGS sequence"/>
</dbReference>
<reference evidence="12 13" key="1">
    <citation type="submission" date="2018-05" db="EMBL/GenBank/DDBJ databases">
        <title>Draft genome sequence of Scytalidium lignicola DSM 105466, a ubiquitous saprotrophic fungus.</title>
        <authorList>
            <person name="Buettner E."/>
            <person name="Gebauer A.M."/>
            <person name="Hofrichter M."/>
            <person name="Liers C."/>
            <person name="Kellner H."/>
        </authorList>
    </citation>
    <scope>NUCLEOTIDE SEQUENCE [LARGE SCALE GENOMIC DNA]</scope>
    <source>
        <strain evidence="12 13">DSM 105466</strain>
    </source>
</reference>
<comment type="similarity">
    <text evidence="3">Belongs to the isocitrate and isopropylmalate dehydrogenases family.</text>
</comment>